<keyword evidence="4" id="KW-0548">Nucleotidyltransferase</keyword>
<dbReference type="PANTHER" id="PTHR43523">
    <property type="entry name" value="GLUCOSE-1-PHOSPHATE ADENYLYLTRANSFERASE-RELATED"/>
    <property type="match status" value="1"/>
</dbReference>
<feature type="compositionally biased region" description="Gly residues" evidence="9">
    <location>
        <begin position="293"/>
        <end position="304"/>
    </location>
</feature>
<evidence type="ECO:0000313" key="12">
    <source>
        <dbReference type="Proteomes" id="UP000076128"/>
    </source>
</evidence>
<sequence>MLLAGGKGSRLHELTAAECKPAVFFAGTRRIVDFALANALRSGLHRMIACTQYRPETLTRHLRGQWAPAFAAAGGGLALAHGPDLTGQAEGYIGTADAVTRNIAAIDARAPRHLVVMAADHVCQIDFRPMIEAHVASGAEMTVAAHVVPRSSGSEFGILSAGEDGRATEFVEKPADPPGMAGDPAYALASMGIYVFDWPWLRARLGADAADAGSGHDFGHDILPAAVRAGVVNVWRLTGQGAEMARPYWRDVGTLDSYRVAQLDFAGAARPCAMPDSVLPQGSGAQARPFGARMGGGAPGRWKA</sequence>
<keyword evidence="12" id="KW-1185">Reference proteome</keyword>
<accession>A0A159Z314</accession>
<keyword evidence="7" id="KW-0320">Glycogen biosynthesis</keyword>
<evidence type="ECO:0000256" key="8">
    <source>
        <dbReference type="ARBA" id="ARBA00023277"/>
    </source>
</evidence>
<organism evidence="11 12">
    <name type="scientific">Frigidibacter mobilis</name>
    <dbReference type="NCBI Taxonomy" id="1335048"/>
    <lineage>
        <taxon>Bacteria</taxon>
        <taxon>Pseudomonadati</taxon>
        <taxon>Pseudomonadota</taxon>
        <taxon>Alphaproteobacteria</taxon>
        <taxon>Rhodobacterales</taxon>
        <taxon>Paracoccaceae</taxon>
        <taxon>Frigidibacter</taxon>
    </lineage>
</organism>
<dbReference type="InterPro" id="IPR029044">
    <property type="entry name" value="Nucleotide-diphossugar_trans"/>
</dbReference>
<keyword evidence="5" id="KW-0547">Nucleotide-binding</keyword>
<feature type="domain" description="Nucleotidyl transferase" evidence="10">
    <location>
        <begin position="1"/>
        <end position="263"/>
    </location>
</feature>
<dbReference type="STRING" id="1335048.AKL17_1312"/>
<evidence type="ECO:0000256" key="4">
    <source>
        <dbReference type="ARBA" id="ARBA00022695"/>
    </source>
</evidence>
<dbReference type="AlphaFoldDB" id="A0A159Z314"/>
<dbReference type="KEGG" id="daa:AKL17_1312"/>
<evidence type="ECO:0000256" key="7">
    <source>
        <dbReference type="ARBA" id="ARBA00023056"/>
    </source>
</evidence>
<dbReference type="Pfam" id="PF00483">
    <property type="entry name" value="NTP_transferase"/>
    <property type="match status" value="1"/>
</dbReference>
<keyword evidence="2" id="KW-0321">Glycogen metabolism</keyword>
<comment type="similarity">
    <text evidence="1">Belongs to the bacterial/plant glucose-1-phosphate adenylyltransferase family.</text>
</comment>
<gene>
    <name evidence="11" type="ORF">AKL17_1312</name>
</gene>
<dbReference type="GO" id="GO:0008878">
    <property type="term" value="F:glucose-1-phosphate adenylyltransferase activity"/>
    <property type="evidence" value="ECO:0007669"/>
    <property type="project" value="InterPro"/>
</dbReference>
<dbReference type="InterPro" id="IPR005836">
    <property type="entry name" value="ADP_Glu_pyroP_CS"/>
</dbReference>
<dbReference type="InterPro" id="IPR005835">
    <property type="entry name" value="NTP_transferase_dom"/>
</dbReference>
<dbReference type="GO" id="GO:0005978">
    <property type="term" value="P:glycogen biosynthetic process"/>
    <property type="evidence" value="ECO:0007669"/>
    <property type="project" value="UniProtKB-KW"/>
</dbReference>
<reference evidence="11 12" key="1">
    <citation type="submission" date="2015-09" db="EMBL/GenBank/DDBJ databases">
        <title>Complete genome sequence of Defluviimonas alba cai42t isolated from an oilfield in Xinjiang.</title>
        <authorList>
            <person name="Geng S."/>
            <person name="Pan X."/>
            <person name="Wu X."/>
        </authorList>
    </citation>
    <scope>NUCLEOTIDE SEQUENCE [LARGE SCALE GENOMIC DNA]</scope>
    <source>
        <strain evidence="12">cai42</strain>
    </source>
</reference>
<proteinExistence type="inferred from homology"/>
<dbReference type="Proteomes" id="UP000076128">
    <property type="component" value="Chromosome"/>
</dbReference>
<keyword evidence="8" id="KW-0119">Carbohydrate metabolism</keyword>
<feature type="region of interest" description="Disordered" evidence="9">
    <location>
        <begin position="285"/>
        <end position="304"/>
    </location>
</feature>
<evidence type="ECO:0000256" key="2">
    <source>
        <dbReference type="ARBA" id="ARBA00022600"/>
    </source>
</evidence>
<dbReference type="PANTHER" id="PTHR43523:SF2">
    <property type="entry name" value="GLUCOSE-1-PHOSPHATE ADENYLYLTRANSFERASE"/>
    <property type="match status" value="1"/>
</dbReference>
<keyword evidence="3" id="KW-0808">Transferase</keyword>
<evidence type="ECO:0000256" key="9">
    <source>
        <dbReference type="SAM" id="MobiDB-lite"/>
    </source>
</evidence>
<dbReference type="SUPFAM" id="SSF53448">
    <property type="entry name" value="Nucleotide-diphospho-sugar transferases"/>
    <property type="match status" value="1"/>
</dbReference>
<dbReference type="EMBL" id="CP012661">
    <property type="protein sequence ID" value="AMY68568.1"/>
    <property type="molecule type" value="Genomic_DNA"/>
</dbReference>
<protein>
    <submittedName>
        <fullName evidence="11">ADP-glucose pyrophosphorylase</fullName>
    </submittedName>
</protein>
<dbReference type="Gene3D" id="3.90.550.10">
    <property type="entry name" value="Spore Coat Polysaccharide Biosynthesis Protein SpsA, Chain A"/>
    <property type="match status" value="1"/>
</dbReference>
<dbReference type="InterPro" id="IPR011831">
    <property type="entry name" value="ADP-Glc_PPase"/>
</dbReference>
<keyword evidence="6" id="KW-0067">ATP-binding</keyword>
<evidence type="ECO:0000256" key="5">
    <source>
        <dbReference type="ARBA" id="ARBA00022741"/>
    </source>
</evidence>
<evidence type="ECO:0000256" key="6">
    <source>
        <dbReference type="ARBA" id="ARBA00022840"/>
    </source>
</evidence>
<dbReference type="GO" id="GO:0005524">
    <property type="term" value="F:ATP binding"/>
    <property type="evidence" value="ECO:0007669"/>
    <property type="project" value="UniProtKB-KW"/>
</dbReference>
<evidence type="ECO:0000259" key="10">
    <source>
        <dbReference type="Pfam" id="PF00483"/>
    </source>
</evidence>
<evidence type="ECO:0000256" key="3">
    <source>
        <dbReference type="ARBA" id="ARBA00022679"/>
    </source>
</evidence>
<name>A0A159Z314_9RHOB</name>
<dbReference type="PROSITE" id="PS00810">
    <property type="entry name" value="ADP_GLC_PYROPHOSPH_3"/>
    <property type="match status" value="1"/>
</dbReference>
<evidence type="ECO:0000313" key="11">
    <source>
        <dbReference type="EMBL" id="AMY68568.1"/>
    </source>
</evidence>
<dbReference type="PATRIC" id="fig|1335048.3.peg.1364"/>
<dbReference type="RefSeq" id="WP_236938033.1">
    <property type="nucleotide sequence ID" value="NZ_CP012661.1"/>
</dbReference>
<evidence type="ECO:0000256" key="1">
    <source>
        <dbReference type="ARBA" id="ARBA00010443"/>
    </source>
</evidence>